<evidence type="ECO:0000259" key="2">
    <source>
        <dbReference type="PROSITE" id="PS50097"/>
    </source>
</evidence>
<accession>A0A1I7ULJ7</accession>
<dbReference type="Proteomes" id="UP000095282">
    <property type="component" value="Unplaced"/>
</dbReference>
<dbReference type="InterPro" id="IPR000210">
    <property type="entry name" value="BTB/POZ_dom"/>
</dbReference>
<dbReference type="Gene3D" id="3.30.710.10">
    <property type="entry name" value="Potassium Channel Kv1.1, Chain A"/>
    <property type="match status" value="1"/>
</dbReference>
<feature type="compositionally biased region" description="Polar residues" evidence="1">
    <location>
        <begin position="7"/>
        <end position="22"/>
    </location>
</feature>
<keyword evidence="3" id="KW-1185">Reference proteome</keyword>
<dbReference type="AlphaFoldDB" id="A0A1I7ULJ7"/>
<feature type="domain" description="BTB" evidence="2">
    <location>
        <begin position="192"/>
        <end position="251"/>
    </location>
</feature>
<feature type="region of interest" description="Disordered" evidence="1">
    <location>
        <begin position="1"/>
        <end position="22"/>
    </location>
</feature>
<dbReference type="SMART" id="SM00225">
    <property type="entry name" value="BTB"/>
    <property type="match status" value="1"/>
</dbReference>
<dbReference type="Pfam" id="PF00651">
    <property type="entry name" value="BTB"/>
    <property type="match status" value="1"/>
</dbReference>
<dbReference type="STRING" id="1561998.A0A1I7ULJ7"/>
<name>A0A1I7ULJ7_9PELO</name>
<reference evidence="4" key="1">
    <citation type="submission" date="2016-11" db="UniProtKB">
        <authorList>
            <consortium name="WormBaseParasite"/>
        </authorList>
    </citation>
    <scope>IDENTIFICATION</scope>
</reference>
<evidence type="ECO:0000313" key="3">
    <source>
        <dbReference type="Proteomes" id="UP000095282"/>
    </source>
</evidence>
<dbReference type="eggNOG" id="ENOG502RXUT">
    <property type="taxonomic scope" value="Eukaryota"/>
</dbReference>
<protein>
    <submittedName>
        <fullName evidence="4">BTB domain-containing protein</fullName>
    </submittedName>
</protein>
<dbReference type="PANTHER" id="PTHR22743">
    <property type="entry name" value="MEPRIN/TRAF-LIKE MATH FAMILY-C.ELEGANS"/>
    <property type="match status" value="1"/>
</dbReference>
<dbReference type="PANTHER" id="PTHR22743:SF165">
    <property type="entry name" value="BTB AND MATH DOMAIN CONTAINING-RELATED"/>
    <property type="match status" value="1"/>
</dbReference>
<dbReference type="CDD" id="cd18186">
    <property type="entry name" value="BTB_POZ_ZBTB_KLHL-like"/>
    <property type="match status" value="1"/>
</dbReference>
<dbReference type="WBParaSite" id="Csp11.Scaffold630.g17179.t1">
    <property type="protein sequence ID" value="Csp11.Scaffold630.g17179.t1"/>
    <property type="gene ID" value="Csp11.Scaffold630.g17179"/>
</dbReference>
<dbReference type="InterPro" id="IPR011333">
    <property type="entry name" value="SKP1/BTB/POZ_sf"/>
</dbReference>
<evidence type="ECO:0000256" key="1">
    <source>
        <dbReference type="SAM" id="MobiDB-lite"/>
    </source>
</evidence>
<dbReference type="SUPFAM" id="SSF54695">
    <property type="entry name" value="POZ domain"/>
    <property type="match status" value="1"/>
</dbReference>
<dbReference type="InterPro" id="IPR002083">
    <property type="entry name" value="MATH/TRAF_dom"/>
</dbReference>
<dbReference type="Pfam" id="PF00917">
    <property type="entry name" value="MATH"/>
    <property type="match status" value="1"/>
</dbReference>
<proteinExistence type="predicted"/>
<evidence type="ECO:0000313" key="4">
    <source>
        <dbReference type="WBParaSite" id="Csp11.Scaffold630.g17179.t1"/>
    </source>
</evidence>
<dbReference type="InterPro" id="IPR052664">
    <property type="entry name" value="BTB-MATH_domain_protein"/>
</dbReference>
<sequence>MDLPAQQLANQGTSSAYSNNYSGENFQMTKQQKAEEEKNEQQMTPRYLNDRMKTFKIKFCFKNALEAKNRALISDSDEDHFGRQWRIIMSLAEKNFSCFPVCCEPLVVDKVHFDFEYAMMFQVERKSSKWFGSTFEADSSKEWDPCLTSANIVKHCLSDGSLTIECYIRIKKYKGAYKNNLRDFGKKAKASSDVALLVDEQKFFVSSQILSADSSYFNALLMGSFAESTMSEVKIDGIDADDFQNFLEILYGHPAIDNRTVEGILHIAHMLDTQIVVQKCVEFLLSLKSKKTSKKMFSLAVKYMLNDLKTEVLARIHTQDELDTIQSVDYYDRDSCNLLMSKSVSLMSLCSLWPCVRKKICVK</sequence>
<organism evidence="3 4">
    <name type="scientific">Caenorhabditis tropicalis</name>
    <dbReference type="NCBI Taxonomy" id="1561998"/>
    <lineage>
        <taxon>Eukaryota</taxon>
        <taxon>Metazoa</taxon>
        <taxon>Ecdysozoa</taxon>
        <taxon>Nematoda</taxon>
        <taxon>Chromadorea</taxon>
        <taxon>Rhabditida</taxon>
        <taxon>Rhabditina</taxon>
        <taxon>Rhabditomorpha</taxon>
        <taxon>Rhabditoidea</taxon>
        <taxon>Rhabditidae</taxon>
        <taxon>Peloderinae</taxon>
        <taxon>Caenorhabditis</taxon>
    </lineage>
</organism>
<dbReference type="PROSITE" id="PS50097">
    <property type="entry name" value="BTB"/>
    <property type="match status" value="1"/>
</dbReference>